<dbReference type="GO" id="GO:0005525">
    <property type="term" value="F:GTP binding"/>
    <property type="evidence" value="ECO:0007669"/>
    <property type="project" value="UniProtKB-UniRule"/>
</dbReference>
<evidence type="ECO:0000256" key="1">
    <source>
        <dbReference type="ARBA" id="ARBA00008279"/>
    </source>
</evidence>
<dbReference type="OrthoDB" id="9805918at2"/>
<comment type="caution">
    <text evidence="13">The sequence shown here is derived from an EMBL/GenBank/DDBJ whole genome shotgun (WGS) entry which is preliminary data.</text>
</comment>
<organism evidence="13 14">
    <name type="scientific">Pseudofulvimonas gallinarii</name>
    <dbReference type="NCBI Taxonomy" id="634155"/>
    <lineage>
        <taxon>Bacteria</taxon>
        <taxon>Pseudomonadati</taxon>
        <taxon>Pseudomonadota</taxon>
        <taxon>Gammaproteobacteria</taxon>
        <taxon>Lysobacterales</taxon>
        <taxon>Rhodanobacteraceae</taxon>
        <taxon>Pseudofulvimonas</taxon>
    </lineage>
</organism>
<feature type="binding site" evidence="8">
    <location>
        <begin position="130"/>
        <end position="133"/>
    </location>
    <ligand>
        <name>GTP</name>
        <dbReference type="ChEBI" id="CHEBI:37565"/>
        <label>1</label>
    </ligand>
</feature>
<feature type="domain" description="EngA-type G" evidence="12">
    <location>
        <begin position="15"/>
        <end position="178"/>
    </location>
</feature>
<dbReference type="InterPro" id="IPR016484">
    <property type="entry name" value="GTPase_Der"/>
</dbReference>
<evidence type="ECO:0000256" key="5">
    <source>
        <dbReference type="ARBA" id="ARBA00022741"/>
    </source>
</evidence>
<accession>A0A4S3L0D2</accession>
<dbReference type="PANTHER" id="PTHR43834">
    <property type="entry name" value="GTPASE DER"/>
    <property type="match status" value="1"/>
</dbReference>
<evidence type="ECO:0000256" key="2">
    <source>
        <dbReference type="ARBA" id="ARBA00020953"/>
    </source>
</evidence>
<evidence type="ECO:0000256" key="7">
    <source>
        <dbReference type="ARBA" id="ARBA00032345"/>
    </source>
</evidence>
<dbReference type="PANTHER" id="PTHR43834:SF6">
    <property type="entry name" value="GTPASE DER"/>
    <property type="match status" value="1"/>
</dbReference>
<keyword evidence="14" id="KW-1185">Reference proteome</keyword>
<dbReference type="InterPro" id="IPR005225">
    <property type="entry name" value="Small_GTP-bd"/>
</dbReference>
<feature type="binding site" evidence="8">
    <location>
        <begin position="21"/>
        <end position="28"/>
    </location>
    <ligand>
        <name>GTP</name>
        <dbReference type="ChEBI" id="CHEBI:37565"/>
        <label>1</label>
    </ligand>
</feature>
<feature type="binding site" evidence="8">
    <location>
        <begin position="68"/>
        <end position="72"/>
    </location>
    <ligand>
        <name>GTP</name>
        <dbReference type="ChEBI" id="CHEBI:37565"/>
        <label>1</label>
    </ligand>
</feature>
<dbReference type="NCBIfam" id="TIGR03594">
    <property type="entry name" value="GTPase_EngA"/>
    <property type="match status" value="1"/>
</dbReference>
<evidence type="ECO:0000256" key="4">
    <source>
        <dbReference type="ARBA" id="ARBA00022737"/>
    </source>
</evidence>
<keyword evidence="5 8" id="KW-0547">Nucleotide-binding</keyword>
<feature type="binding site" evidence="8">
    <location>
        <begin position="242"/>
        <end position="246"/>
    </location>
    <ligand>
        <name>GTP</name>
        <dbReference type="ChEBI" id="CHEBI:37565"/>
        <label>2</label>
    </ligand>
</feature>
<feature type="binding site" evidence="8">
    <location>
        <begin position="307"/>
        <end position="310"/>
    </location>
    <ligand>
        <name>GTP</name>
        <dbReference type="ChEBI" id="CHEBI:37565"/>
        <label>2</label>
    </ligand>
</feature>
<keyword evidence="6 8" id="KW-0342">GTP-binding</keyword>
<dbReference type="InterPro" id="IPR006073">
    <property type="entry name" value="GTP-bd"/>
</dbReference>
<dbReference type="HAMAP" id="MF_00195">
    <property type="entry name" value="GTPase_Der"/>
    <property type="match status" value="1"/>
</dbReference>
<comment type="similarity">
    <text evidence="1 8 9 10">Belongs to the TRAFAC class TrmE-Era-EngA-EngB-Septin-like GTPase superfamily. EngA (Der) GTPase family.</text>
</comment>
<dbReference type="InterPro" id="IPR032859">
    <property type="entry name" value="KH_dom-like"/>
</dbReference>
<protein>
    <recommendedName>
        <fullName evidence="2 8">GTPase Der</fullName>
    </recommendedName>
    <alternativeName>
        <fullName evidence="7 8">GTP-binding protein EngA</fullName>
    </alternativeName>
</protein>
<feature type="binding site" evidence="8">
    <location>
        <begin position="195"/>
        <end position="202"/>
    </location>
    <ligand>
        <name>GTP</name>
        <dbReference type="ChEBI" id="CHEBI:37565"/>
        <label>2</label>
    </ligand>
</feature>
<dbReference type="PRINTS" id="PR00326">
    <property type="entry name" value="GTP1OBG"/>
</dbReference>
<feature type="region of interest" description="Disordered" evidence="11">
    <location>
        <begin position="452"/>
        <end position="475"/>
    </location>
</feature>
<dbReference type="Proteomes" id="UP000294599">
    <property type="component" value="Unassembled WGS sequence"/>
</dbReference>
<evidence type="ECO:0000313" key="14">
    <source>
        <dbReference type="Proteomes" id="UP000294599"/>
    </source>
</evidence>
<name>A0A4S3L0D2_9GAMM</name>
<dbReference type="Gene3D" id="3.30.300.20">
    <property type="match status" value="1"/>
</dbReference>
<dbReference type="InterPro" id="IPR015946">
    <property type="entry name" value="KH_dom-like_a/b"/>
</dbReference>
<dbReference type="CDD" id="cd01894">
    <property type="entry name" value="EngA1"/>
    <property type="match status" value="1"/>
</dbReference>
<evidence type="ECO:0000313" key="13">
    <source>
        <dbReference type="EMBL" id="TCT01221.1"/>
    </source>
</evidence>
<dbReference type="InterPro" id="IPR003593">
    <property type="entry name" value="AAA+_ATPase"/>
</dbReference>
<dbReference type="GO" id="GO:0043022">
    <property type="term" value="F:ribosome binding"/>
    <property type="evidence" value="ECO:0007669"/>
    <property type="project" value="TreeGrafter"/>
</dbReference>
<keyword evidence="4 10" id="KW-0677">Repeat</keyword>
<comment type="subunit">
    <text evidence="8">Associates with the 50S ribosomal subunit.</text>
</comment>
<dbReference type="InterPro" id="IPR031166">
    <property type="entry name" value="G_ENGA"/>
</dbReference>
<dbReference type="AlphaFoldDB" id="A0A4S3L0D2"/>
<dbReference type="Gene3D" id="3.40.50.300">
    <property type="entry name" value="P-loop containing nucleotide triphosphate hydrolases"/>
    <property type="match status" value="2"/>
</dbReference>
<dbReference type="InterPro" id="IPR027417">
    <property type="entry name" value="P-loop_NTPase"/>
</dbReference>
<feature type="domain" description="EngA-type G" evidence="12">
    <location>
        <begin position="189"/>
        <end position="362"/>
    </location>
</feature>
<keyword evidence="3 8" id="KW-0690">Ribosome biogenesis</keyword>
<proteinExistence type="inferred from homology"/>
<dbReference type="GO" id="GO:0042254">
    <property type="term" value="P:ribosome biogenesis"/>
    <property type="evidence" value="ECO:0007669"/>
    <property type="project" value="UniProtKB-KW"/>
</dbReference>
<evidence type="ECO:0000256" key="8">
    <source>
        <dbReference type="HAMAP-Rule" id="MF_00195"/>
    </source>
</evidence>
<dbReference type="EMBL" id="SMAF01000001">
    <property type="protein sequence ID" value="TCT01221.1"/>
    <property type="molecule type" value="Genomic_DNA"/>
</dbReference>
<evidence type="ECO:0000256" key="9">
    <source>
        <dbReference type="PROSITE-ProRule" id="PRU01049"/>
    </source>
</evidence>
<dbReference type="CDD" id="cd01895">
    <property type="entry name" value="EngA2"/>
    <property type="match status" value="1"/>
</dbReference>
<dbReference type="FunFam" id="3.40.50.300:FF:000057">
    <property type="entry name" value="GTPase Der"/>
    <property type="match status" value="1"/>
</dbReference>
<feature type="compositionally biased region" description="Basic residues" evidence="11">
    <location>
        <begin position="462"/>
        <end position="475"/>
    </location>
</feature>
<dbReference type="Pfam" id="PF01926">
    <property type="entry name" value="MMR_HSR1"/>
    <property type="match status" value="2"/>
</dbReference>
<evidence type="ECO:0000256" key="3">
    <source>
        <dbReference type="ARBA" id="ARBA00022517"/>
    </source>
</evidence>
<dbReference type="FunFam" id="3.30.300.20:FF:000004">
    <property type="entry name" value="GTPase Der"/>
    <property type="match status" value="1"/>
</dbReference>
<dbReference type="NCBIfam" id="TIGR00231">
    <property type="entry name" value="small_GTP"/>
    <property type="match status" value="2"/>
</dbReference>
<dbReference type="SMART" id="SM00382">
    <property type="entry name" value="AAA"/>
    <property type="match status" value="2"/>
</dbReference>
<dbReference type="PIRSF" id="PIRSF006485">
    <property type="entry name" value="GTP-binding_EngA"/>
    <property type="match status" value="1"/>
</dbReference>
<reference evidence="13 14" key="1">
    <citation type="submission" date="2019-03" db="EMBL/GenBank/DDBJ databases">
        <title>Genomic Encyclopedia of Type Strains, Phase IV (KMG-IV): sequencing the most valuable type-strain genomes for metagenomic binning, comparative biology and taxonomic classification.</title>
        <authorList>
            <person name="Goeker M."/>
        </authorList>
    </citation>
    <scope>NUCLEOTIDE SEQUENCE [LARGE SCALE GENOMIC DNA]</scope>
    <source>
        <strain evidence="13 14">DSM 21944</strain>
    </source>
</reference>
<evidence type="ECO:0000256" key="11">
    <source>
        <dbReference type="SAM" id="MobiDB-lite"/>
    </source>
</evidence>
<evidence type="ECO:0000256" key="6">
    <source>
        <dbReference type="ARBA" id="ARBA00023134"/>
    </source>
</evidence>
<gene>
    <name evidence="8" type="primary">der</name>
    <name evidence="13" type="ORF">EDC25_10176</name>
</gene>
<dbReference type="SUPFAM" id="SSF52540">
    <property type="entry name" value="P-loop containing nucleoside triphosphate hydrolases"/>
    <property type="match status" value="2"/>
</dbReference>
<dbReference type="Pfam" id="PF14714">
    <property type="entry name" value="KH_dom-like"/>
    <property type="match status" value="1"/>
</dbReference>
<comment type="function">
    <text evidence="8 10">GTPase that plays an essential role in the late steps of ribosome biogenesis.</text>
</comment>
<evidence type="ECO:0000256" key="10">
    <source>
        <dbReference type="RuleBase" id="RU004481"/>
    </source>
</evidence>
<dbReference type="RefSeq" id="WP_123521930.1">
    <property type="nucleotide sequence ID" value="NZ_JBHLWF010000005.1"/>
</dbReference>
<sequence>MSTDQADTVLTGTLPVVALVGRPNVGKSTLFNVLTRTRDAIVADRPGVTRDRHHGVCRTFSRPFLLVDTGGLSEFEQELPKLAARQAEAAIVEADVVVFVLDARDGLTPYDRQISQALRRAGKRVLLAVNKTDGLDEDIASAEFSELGLGEGLALAASHNRGVTSLGEAIVDALPPQGEEASDNDPDRLRIAIIGRPNVGKSTLVNRLLGEERVVASDEPGTTRDAIRVPFERDGRRYLLIDTAGIRRRGRVDDAVEKFSVIKTLQAMEQAQIALVLIDAHEGVTDQDATVLGHALDAGSALVVVVNKWDGLKPDEREQVEQQLDRKLAFVSWAETVFISARHGSGLGELMKAISRAHASATFEFNTHELTDVMNLAFESAQPPLVRGRTAKLRYAHQGGRTPPRIVLHGNRLATLPESYKRYLENFLRRHYRLVGTPVRLEFRDGDNPFAGRTNPLTERQKAKRKRLIRHVKRR</sequence>
<evidence type="ECO:0000259" key="12">
    <source>
        <dbReference type="PROSITE" id="PS51712"/>
    </source>
</evidence>
<dbReference type="FunFam" id="3.40.50.300:FF:000040">
    <property type="entry name" value="GTPase Der"/>
    <property type="match status" value="1"/>
</dbReference>
<dbReference type="PROSITE" id="PS51712">
    <property type="entry name" value="G_ENGA"/>
    <property type="match status" value="2"/>
</dbReference>